<dbReference type="Proteomes" id="UP000215914">
    <property type="component" value="Chromosome 2"/>
</dbReference>
<protein>
    <submittedName>
        <fullName evidence="6">Uncharacterized protein</fullName>
    </submittedName>
</protein>
<reference evidence="5" key="3">
    <citation type="submission" date="2020-06" db="EMBL/GenBank/DDBJ databases">
        <title>Helianthus annuus Genome sequencing and assembly Release 2.</title>
        <authorList>
            <person name="Gouzy J."/>
            <person name="Langlade N."/>
            <person name="Munos S."/>
        </authorList>
    </citation>
    <scope>NUCLEOTIDE SEQUENCE</scope>
    <source>
        <tissue evidence="5">Leaves</tissue>
    </source>
</reference>
<evidence type="ECO:0000256" key="4">
    <source>
        <dbReference type="ARBA" id="ARBA00023136"/>
    </source>
</evidence>
<keyword evidence="4" id="KW-0472">Membrane</keyword>
<evidence type="ECO:0000256" key="2">
    <source>
        <dbReference type="ARBA" id="ARBA00022692"/>
    </source>
</evidence>
<dbReference type="EMBL" id="CM007891">
    <property type="protein sequence ID" value="OTG35169.1"/>
    <property type="molecule type" value="Genomic_DNA"/>
</dbReference>
<dbReference type="AlphaFoldDB" id="A0A251VIS6"/>
<reference evidence="6" key="2">
    <citation type="submission" date="2017-02" db="EMBL/GenBank/DDBJ databases">
        <title>Sunflower complete genome.</title>
        <authorList>
            <person name="Langlade N."/>
            <person name="Munos S."/>
        </authorList>
    </citation>
    <scope>NUCLEOTIDE SEQUENCE [LARGE SCALE GENOMIC DNA]</scope>
    <source>
        <tissue evidence="6">Leaves</tissue>
    </source>
</reference>
<evidence type="ECO:0000256" key="3">
    <source>
        <dbReference type="ARBA" id="ARBA00022989"/>
    </source>
</evidence>
<accession>A0A251VIS6</accession>
<dbReference type="Gramene" id="mRNA:HanXRQr2_Chr02g0078941">
    <property type="protein sequence ID" value="mRNA:HanXRQr2_Chr02g0078941"/>
    <property type="gene ID" value="HanXRQr2_Chr02g0078941"/>
</dbReference>
<evidence type="ECO:0000313" key="6">
    <source>
        <dbReference type="EMBL" id="OTG35169.1"/>
    </source>
</evidence>
<evidence type="ECO:0000313" key="7">
    <source>
        <dbReference type="Proteomes" id="UP000215914"/>
    </source>
</evidence>
<dbReference type="EMBL" id="MNCJ02000317">
    <property type="protein sequence ID" value="KAF5819556.1"/>
    <property type="molecule type" value="Genomic_DNA"/>
</dbReference>
<keyword evidence="2" id="KW-0812">Transmembrane</keyword>
<keyword evidence="3" id="KW-1133">Transmembrane helix</keyword>
<gene>
    <name evidence="6" type="ORF">HannXRQ_Chr02g0053871</name>
    <name evidence="5" type="ORF">HanXRQr2_Chr02g0078941</name>
</gene>
<keyword evidence="7" id="KW-1185">Reference proteome</keyword>
<evidence type="ECO:0000256" key="1">
    <source>
        <dbReference type="ARBA" id="ARBA00004141"/>
    </source>
</evidence>
<dbReference type="InterPro" id="IPR051645">
    <property type="entry name" value="PER33/POM33_regulator"/>
</dbReference>
<dbReference type="PANTHER" id="PTHR12703">
    <property type="entry name" value="TRANSMEMBRANE PROTEIN 33"/>
    <property type="match status" value="1"/>
</dbReference>
<reference evidence="5 7" key="1">
    <citation type="journal article" date="2017" name="Nature">
        <title>The sunflower genome provides insights into oil metabolism, flowering and Asterid evolution.</title>
        <authorList>
            <person name="Badouin H."/>
            <person name="Gouzy J."/>
            <person name="Grassa C.J."/>
            <person name="Murat F."/>
            <person name="Staton S.E."/>
            <person name="Cottret L."/>
            <person name="Lelandais-Briere C."/>
            <person name="Owens G.L."/>
            <person name="Carrere S."/>
            <person name="Mayjonade B."/>
            <person name="Legrand L."/>
            <person name="Gill N."/>
            <person name="Kane N.C."/>
            <person name="Bowers J.E."/>
            <person name="Hubner S."/>
            <person name="Bellec A."/>
            <person name="Berard A."/>
            <person name="Berges H."/>
            <person name="Blanchet N."/>
            <person name="Boniface M.C."/>
            <person name="Brunel D."/>
            <person name="Catrice O."/>
            <person name="Chaidir N."/>
            <person name="Claudel C."/>
            <person name="Donnadieu C."/>
            <person name="Faraut T."/>
            <person name="Fievet G."/>
            <person name="Helmstetter N."/>
            <person name="King M."/>
            <person name="Knapp S.J."/>
            <person name="Lai Z."/>
            <person name="Le Paslier M.C."/>
            <person name="Lippi Y."/>
            <person name="Lorenzon L."/>
            <person name="Mandel J.R."/>
            <person name="Marage G."/>
            <person name="Marchand G."/>
            <person name="Marquand E."/>
            <person name="Bret-Mestries E."/>
            <person name="Morien E."/>
            <person name="Nambeesan S."/>
            <person name="Nguyen T."/>
            <person name="Pegot-Espagnet P."/>
            <person name="Pouilly N."/>
            <person name="Raftis F."/>
            <person name="Sallet E."/>
            <person name="Schiex T."/>
            <person name="Thomas J."/>
            <person name="Vandecasteele C."/>
            <person name="Vares D."/>
            <person name="Vear F."/>
            <person name="Vautrin S."/>
            <person name="Crespi M."/>
            <person name="Mangin B."/>
            <person name="Burke J.M."/>
            <person name="Salse J."/>
            <person name="Munos S."/>
            <person name="Vincourt P."/>
            <person name="Rieseberg L.H."/>
            <person name="Langlade N.B."/>
        </authorList>
    </citation>
    <scope>NUCLEOTIDE SEQUENCE [LARGE SCALE GENOMIC DNA]</scope>
    <source>
        <strain evidence="7">cv. SF193</strain>
        <tissue evidence="5">Leaves</tissue>
    </source>
</reference>
<dbReference type="GO" id="GO:0016020">
    <property type="term" value="C:membrane"/>
    <property type="evidence" value="ECO:0007669"/>
    <property type="project" value="UniProtKB-SubCell"/>
</dbReference>
<dbReference type="STRING" id="4232.A0A251VIS6"/>
<proteinExistence type="predicted"/>
<evidence type="ECO:0000313" key="5">
    <source>
        <dbReference type="EMBL" id="KAF5819556.1"/>
    </source>
</evidence>
<name>A0A251VIS6_HELAN</name>
<sequence length="59" mass="6842">MFPLIPKSLCNRAYRLSFMGTACLSLYSLWVALLPNVCRSLEHTAKFTRRNFGRSALYR</sequence>
<organism evidence="6 7">
    <name type="scientific">Helianthus annuus</name>
    <name type="common">Common sunflower</name>
    <dbReference type="NCBI Taxonomy" id="4232"/>
    <lineage>
        <taxon>Eukaryota</taxon>
        <taxon>Viridiplantae</taxon>
        <taxon>Streptophyta</taxon>
        <taxon>Embryophyta</taxon>
        <taxon>Tracheophyta</taxon>
        <taxon>Spermatophyta</taxon>
        <taxon>Magnoliopsida</taxon>
        <taxon>eudicotyledons</taxon>
        <taxon>Gunneridae</taxon>
        <taxon>Pentapetalae</taxon>
        <taxon>asterids</taxon>
        <taxon>campanulids</taxon>
        <taxon>Asterales</taxon>
        <taxon>Asteraceae</taxon>
        <taxon>Asteroideae</taxon>
        <taxon>Heliantheae alliance</taxon>
        <taxon>Heliantheae</taxon>
        <taxon>Helianthus</taxon>
    </lineage>
</organism>
<dbReference type="PANTHER" id="PTHR12703:SF4">
    <property type="entry name" value="TRANSMEMBRANE PROTEIN 33"/>
    <property type="match status" value="1"/>
</dbReference>
<comment type="subcellular location">
    <subcellularLocation>
        <location evidence="1">Membrane</location>
        <topology evidence="1">Multi-pass membrane protein</topology>
    </subcellularLocation>
</comment>
<dbReference type="InParanoid" id="A0A251VIS6"/>